<dbReference type="OrthoDB" id="5484783at2"/>
<evidence type="ECO:0000313" key="2">
    <source>
        <dbReference type="Proteomes" id="UP000217289"/>
    </source>
</evidence>
<sequence>MKALEFHDLQVEDRLLLSFEGAFEPGAELAHELEPFFQALEAYSDGWMPDVVEGKRRRKYTRAAIWKALEEKRHARGTSLGLYRTKWPALDLWPRVHLPPLSPSLAILLEVQPLSLFADEARCQKLVEMVRAWALRYPVSHVSAHSLADDQLAGAPGFGRDDETRRRDGFDQVYEVSWLNVFGRELVEKVGRERVLSTPAHRVEELPNGAVLVVLRPTVADFASEEAREAQARAHVHLRPELDLDTVRSALRERSARLAPVEPRFHPDVAALVERVVALEPLSERQVRIAHFNAWKPPEPEEWLPVSAALPSDVTDVAEAVDAYDDLSERLVALLHTKVPSVFDATPESLTDVDEQFWVEYFPGMFEREKIDEHAVPAIGAYLGQVLVKHLGGEWIPRRKLQEAQVRVGERVWLPFVRAWRYMRERESVLDYSLTQLYRAAARGRGRGE</sequence>
<dbReference type="KEGG" id="mbd:MEBOL_003115"/>
<dbReference type="AlphaFoldDB" id="A0A250IEL4"/>
<reference evidence="1 2" key="1">
    <citation type="submission" date="2017-06" db="EMBL/GenBank/DDBJ databases">
        <authorList>
            <person name="Kim H.J."/>
            <person name="Triplett B.A."/>
        </authorList>
    </citation>
    <scope>NUCLEOTIDE SEQUENCE [LARGE SCALE GENOMIC DNA]</scope>
    <source>
        <strain evidence="1 2">DSM 14713</strain>
    </source>
</reference>
<accession>A0A250IEL4</accession>
<proteinExistence type="predicted"/>
<dbReference type="EMBL" id="CP022163">
    <property type="protein sequence ID" value="ATB29660.1"/>
    <property type="molecule type" value="Genomic_DNA"/>
</dbReference>
<protein>
    <submittedName>
        <fullName evidence="1">Uncharacterized protein</fullName>
    </submittedName>
</protein>
<evidence type="ECO:0000313" key="1">
    <source>
        <dbReference type="EMBL" id="ATB29660.1"/>
    </source>
</evidence>
<dbReference type="Proteomes" id="UP000217289">
    <property type="component" value="Chromosome"/>
</dbReference>
<gene>
    <name evidence="1" type="ORF">MEBOL_003115</name>
</gene>
<organism evidence="1 2">
    <name type="scientific">Melittangium boletus DSM 14713</name>
    <dbReference type="NCBI Taxonomy" id="1294270"/>
    <lineage>
        <taxon>Bacteria</taxon>
        <taxon>Pseudomonadati</taxon>
        <taxon>Myxococcota</taxon>
        <taxon>Myxococcia</taxon>
        <taxon>Myxococcales</taxon>
        <taxon>Cystobacterineae</taxon>
        <taxon>Archangiaceae</taxon>
        <taxon>Melittangium</taxon>
    </lineage>
</organism>
<name>A0A250IEL4_9BACT</name>
<dbReference type="RefSeq" id="WP_095978200.1">
    <property type="nucleotide sequence ID" value="NZ_CP022163.1"/>
</dbReference>
<keyword evidence="2" id="KW-1185">Reference proteome</keyword>